<keyword evidence="2" id="KW-1185">Reference proteome</keyword>
<gene>
    <name evidence="1" type="ORF">V6N12_073910</name>
</gene>
<evidence type="ECO:0000313" key="2">
    <source>
        <dbReference type="Proteomes" id="UP001472677"/>
    </source>
</evidence>
<proteinExistence type="predicted"/>
<comment type="caution">
    <text evidence="1">The sequence shown here is derived from an EMBL/GenBank/DDBJ whole genome shotgun (WGS) entry which is preliminary data.</text>
</comment>
<reference evidence="1 2" key="1">
    <citation type="journal article" date="2024" name="G3 (Bethesda)">
        <title>Genome assembly of Hibiscus sabdariffa L. provides insights into metabolisms of medicinal natural products.</title>
        <authorList>
            <person name="Kim T."/>
        </authorList>
    </citation>
    <scope>NUCLEOTIDE SEQUENCE [LARGE SCALE GENOMIC DNA]</scope>
    <source>
        <strain evidence="1">TK-2024</strain>
        <tissue evidence="1">Old leaves</tissue>
    </source>
</reference>
<evidence type="ECO:0000313" key="1">
    <source>
        <dbReference type="EMBL" id="KAK8498514.1"/>
    </source>
</evidence>
<protein>
    <submittedName>
        <fullName evidence="1">Uncharacterized protein</fullName>
    </submittedName>
</protein>
<organism evidence="1 2">
    <name type="scientific">Hibiscus sabdariffa</name>
    <name type="common">roselle</name>
    <dbReference type="NCBI Taxonomy" id="183260"/>
    <lineage>
        <taxon>Eukaryota</taxon>
        <taxon>Viridiplantae</taxon>
        <taxon>Streptophyta</taxon>
        <taxon>Embryophyta</taxon>
        <taxon>Tracheophyta</taxon>
        <taxon>Spermatophyta</taxon>
        <taxon>Magnoliopsida</taxon>
        <taxon>eudicotyledons</taxon>
        <taxon>Gunneridae</taxon>
        <taxon>Pentapetalae</taxon>
        <taxon>rosids</taxon>
        <taxon>malvids</taxon>
        <taxon>Malvales</taxon>
        <taxon>Malvaceae</taxon>
        <taxon>Malvoideae</taxon>
        <taxon>Hibiscus</taxon>
    </lineage>
</organism>
<sequence length="132" mass="14889">MEKKFREIRVSIMSDFHKLLEIGLGMNISTKSNNSTQNGVLGVQPTTHASGSAKLVEEAKNQTLPTLVIMVNDEGHQEMHITNPTPACNYSYKLICPKFEGRKCIVEVLLKLRPLHHYAYLPKLAIVDHKCF</sequence>
<name>A0ABR2AX32_9ROSI</name>
<dbReference type="EMBL" id="JBBPBM010000258">
    <property type="protein sequence ID" value="KAK8498514.1"/>
    <property type="molecule type" value="Genomic_DNA"/>
</dbReference>
<accession>A0ABR2AX32</accession>
<dbReference type="Proteomes" id="UP001472677">
    <property type="component" value="Unassembled WGS sequence"/>
</dbReference>